<feature type="binding site" evidence="4">
    <location>
        <position position="259"/>
    </location>
    <ligand>
        <name>NADP(+)</name>
        <dbReference type="ChEBI" id="CHEBI:58349"/>
    </ligand>
</feature>
<dbReference type="InterPro" id="IPR022893">
    <property type="entry name" value="Shikimate_DH_fam"/>
</dbReference>
<dbReference type="GO" id="GO:0019632">
    <property type="term" value="P:shikimate metabolic process"/>
    <property type="evidence" value="ECO:0007669"/>
    <property type="project" value="TreeGrafter"/>
</dbReference>
<dbReference type="GO" id="GO:0009073">
    <property type="term" value="P:aromatic amino acid family biosynthetic process"/>
    <property type="evidence" value="ECO:0007669"/>
    <property type="project" value="UniProtKB-KW"/>
</dbReference>
<dbReference type="Gene3D" id="3.40.50.720">
    <property type="entry name" value="NAD(P)-binding Rossmann-like Domain"/>
    <property type="match status" value="1"/>
</dbReference>
<keyword evidence="2 4" id="KW-0560">Oxidoreductase</keyword>
<dbReference type="UniPathway" id="UPA00053">
    <property type="reaction ID" value="UER00087"/>
</dbReference>
<protein>
    <recommendedName>
        <fullName evidence="4">Shikimate dehydrogenase (NADP(+))</fullName>
        <shortName evidence="4">SDH</shortName>
        <ecNumber evidence="4">1.1.1.25</ecNumber>
    </recommendedName>
</protein>
<comment type="subunit">
    <text evidence="4">Homodimer.</text>
</comment>
<evidence type="ECO:0000313" key="7">
    <source>
        <dbReference type="EMBL" id="AQZ51590.1"/>
    </source>
</evidence>
<reference evidence="7 8" key="1">
    <citation type="submission" date="2017-03" db="EMBL/GenBank/DDBJ databases">
        <title>Foreign affairs: Plasmid Transfer between Roseobacters and Rhizobia.</title>
        <authorList>
            <person name="Bartling P."/>
            <person name="Bunk B."/>
            <person name="Overmann J."/>
            <person name="Brinkmann H."/>
            <person name="Petersen J."/>
        </authorList>
    </citation>
    <scope>NUCLEOTIDE SEQUENCE [LARGE SCALE GENOMIC DNA]</scope>
    <source>
        <strain evidence="7 8">MACL11</strain>
    </source>
</reference>
<keyword evidence="4" id="KW-0028">Amino-acid biosynthesis</keyword>
<proteinExistence type="inferred from homology"/>
<dbReference type="NCBIfam" id="NF009201">
    <property type="entry name" value="PRK12549.1"/>
    <property type="match status" value="1"/>
</dbReference>
<keyword evidence="3 4" id="KW-0057">Aromatic amino acid biosynthesis</keyword>
<name>A0A1U9Z1R6_9HYPH</name>
<keyword evidence="4" id="KW-0521">NADP</keyword>
<dbReference type="GO" id="GO:0008652">
    <property type="term" value="P:amino acid biosynthetic process"/>
    <property type="evidence" value="ECO:0007669"/>
    <property type="project" value="UniProtKB-KW"/>
</dbReference>
<dbReference type="PANTHER" id="PTHR21089:SF1">
    <property type="entry name" value="BIFUNCTIONAL 3-DEHYDROQUINATE DEHYDRATASE_SHIKIMATE DEHYDROGENASE, CHLOROPLASTIC"/>
    <property type="match status" value="1"/>
</dbReference>
<dbReference type="InterPro" id="IPR013708">
    <property type="entry name" value="Shikimate_DH-bd_N"/>
</dbReference>
<evidence type="ECO:0000259" key="5">
    <source>
        <dbReference type="Pfam" id="PF08501"/>
    </source>
</evidence>
<dbReference type="InterPro" id="IPR041121">
    <property type="entry name" value="SDH_C"/>
</dbReference>
<feature type="binding site" evidence="4">
    <location>
        <position position="238"/>
    </location>
    <ligand>
        <name>shikimate</name>
        <dbReference type="ChEBI" id="CHEBI:36208"/>
    </ligand>
</feature>
<keyword evidence="8" id="KW-1185">Reference proteome</keyword>
<gene>
    <name evidence="7" type="primary">aroE_2</name>
    <name evidence="4" type="synonym">aroE</name>
    <name evidence="7" type="ORF">Mame_02255</name>
</gene>
<feature type="binding site" evidence="4">
    <location>
        <begin position="29"/>
        <end position="31"/>
    </location>
    <ligand>
        <name>shikimate</name>
        <dbReference type="ChEBI" id="CHEBI:36208"/>
    </ligand>
</feature>
<dbReference type="SUPFAM" id="SSF53223">
    <property type="entry name" value="Aminoacid dehydrogenase-like, N-terminal domain"/>
    <property type="match status" value="1"/>
</dbReference>
<dbReference type="Gene3D" id="3.40.50.10860">
    <property type="entry name" value="Leucine Dehydrogenase, chain A, domain 1"/>
    <property type="match status" value="1"/>
</dbReference>
<dbReference type="EMBL" id="CP020330">
    <property type="protein sequence ID" value="AQZ51590.1"/>
    <property type="molecule type" value="Genomic_DNA"/>
</dbReference>
<evidence type="ECO:0000313" key="8">
    <source>
        <dbReference type="Proteomes" id="UP000191135"/>
    </source>
</evidence>
<organism evidence="7 8">
    <name type="scientific">Martelella mediterranea DSM 17316</name>
    <dbReference type="NCBI Taxonomy" id="1122214"/>
    <lineage>
        <taxon>Bacteria</taxon>
        <taxon>Pseudomonadati</taxon>
        <taxon>Pseudomonadota</taxon>
        <taxon>Alphaproteobacteria</taxon>
        <taxon>Hyphomicrobiales</taxon>
        <taxon>Aurantimonadaceae</taxon>
        <taxon>Martelella</taxon>
    </lineage>
</organism>
<dbReference type="GO" id="GO:0005829">
    <property type="term" value="C:cytosol"/>
    <property type="evidence" value="ECO:0007669"/>
    <property type="project" value="TreeGrafter"/>
</dbReference>
<dbReference type="KEGG" id="mmed:Mame_02255"/>
<evidence type="ECO:0000256" key="4">
    <source>
        <dbReference type="HAMAP-Rule" id="MF_00222"/>
    </source>
</evidence>
<feature type="binding site" evidence="4">
    <location>
        <position position="120"/>
    </location>
    <ligand>
        <name>shikimate</name>
        <dbReference type="ChEBI" id="CHEBI:36208"/>
    </ligand>
</feature>
<comment type="pathway">
    <text evidence="1 4">Metabolic intermediate biosynthesis; chorismate biosynthesis; chorismate from D-erythrose 4-phosphate and phosphoenolpyruvate: step 4/7.</text>
</comment>
<sequence>MVVTQARSPRAGSGQALRVGLLGQGIGGSRTPGMHMAAAGALGLDYQYDFIDVLERDLPPTIGETLDLLQAEGYRGLNVTYPFKQAVIPHLDELSQDAQLVGAVNTIVFGNGRRIGHNTDCWGFAMSFRQGLPNDIARERVLLLGAGGAGRAVAHALLDENVGRLFILDPDRKRTDELVDVLRTHFGPERVLGADDAEIAAEVDGIVNASPVGMEKLPGCPLPERLIAPHHFVADIVYFPPETELIRAATGKGCAVLPGTGMALWQAVRAFELFTGKEPDISVMKPALLAASLPEKRGVAE</sequence>
<dbReference type="OrthoDB" id="9792692at2"/>
<dbReference type="eggNOG" id="COG0169">
    <property type="taxonomic scope" value="Bacteria"/>
</dbReference>
<feature type="binding site" evidence="4">
    <location>
        <begin position="145"/>
        <end position="149"/>
    </location>
    <ligand>
        <name>NADP(+)</name>
        <dbReference type="ChEBI" id="CHEBI:58349"/>
    </ligand>
</feature>
<evidence type="ECO:0000259" key="6">
    <source>
        <dbReference type="Pfam" id="PF18317"/>
    </source>
</evidence>
<dbReference type="EC" id="1.1.1.25" evidence="4"/>
<comment type="catalytic activity">
    <reaction evidence="4">
        <text>shikimate + NADP(+) = 3-dehydroshikimate + NADPH + H(+)</text>
        <dbReference type="Rhea" id="RHEA:17737"/>
        <dbReference type="ChEBI" id="CHEBI:15378"/>
        <dbReference type="ChEBI" id="CHEBI:16630"/>
        <dbReference type="ChEBI" id="CHEBI:36208"/>
        <dbReference type="ChEBI" id="CHEBI:57783"/>
        <dbReference type="ChEBI" id="CHEBI:58349"/>
        <dbReference type="EC" id="1.1.1.25"/>
    </reaction>
</comment>
<dbReference type="InterPro" id="IPR036291">
    <property type="entry name" value="NAD(P)-bd_dom_sf"/>
</dbReference>
<dbReference type="STRING" id="1122214.Mame_02255"/>
<evidence type="ECO:0000256" key="3">
    <source>
        <dbReference type="ARBA" id="ARBA00023141"/>
    </source>
</evidence>
<dbReference type="AlphaFoldDB" id="A0A1U9Z1R6"/>
<feature type="binding site" evidence="4">
    <location>
        <position position="80"/>
    </location>
    <ligand>
        <name>shikimate</name>
        <dbReference type="ChEBI" id="CHEBI:36208"/>
    </ligand>
</feature>
<feature type="binding site" evidence="4">
    <location>
        <position position="236"/>
    </location>
    <ligand>
        <name>NADP(+)</name>
        <dbReference type="ChEBI" id="CHEBI:58349"/>
    </ligand>
</feature>
<dbReference type="HAMAP" id="MF_00222">
    <property type="entry name" value="Shikimate_DH_AroE"/>
    <property type="match status" value="1"/>
</dbReference>
<accession>A0A1U9Z1R6</accession>
<comment type="similarity">
    <text evidence="4">Belongs to the shikimate dehydrogenase family.</text>
</comment>
<evidence type="ECO:0000256" key="1">
    <source>
        <dbReference type="ARBA" id="ARBA00004871"/>
    </source>
</evidence>
<dbReference type="RefSeq" id="WP_018063815.1">
    <property type="nucleotide sequence ID" value="NZ_AQWH01000004.1"/>
</dbReference>
<dbReference type="Proteomes" id="UP000191135">
    <property type="component" value="Chromosome"/>
</dbReference>
<dbReference type="CDD" id="cd01065">
    <property type="entry name" value="NAD_bind_Shikimate_DH"/>
    <property type="match status" value="1"/>
</dbReference>
<comment type="function">
    <text evidence="4">Involved in the biosynthesis of the chorismate, which leads to the biosynthesis of aromatic amino acids. Catalyzes the reversible NADPH linked reduction of 3-dehydroshikimate (DHSA) to yield shikimate (SA).</text>
</comment>
<feature type="domain" description="SDH C-terminal" evidence="6">
    <location>
        <begin position="259"/>
        <end position="289"/>
    </location>
</feature>
<dbReference type="Pfam" id="PF18317">
    <property type="entry name" value="SDH_C"/>
    <property type="match status" value="1"/>
</dbReference>
<feature type="binding site" evidence="4">
    <location>
        <position position="105"/>
    </location>
    <ligand>
        <name>shikimate</name>
        <dbReference type="ChEBI" id="CHEBI:36208"/>
    </ligand>
</feature>
<dbReference type="GO" id="GO:0004764">
    <property type="term" value="F:shikimate 3-dehydrogenase (NADP+) activity"/>
    <property type="evidence" value="ECO:0007669"/>
    <property type="project" value="UniProtKB-UniRule"/>
</dbReference>
<dbReference type="SUPFAM" id="SSF51735">
    <property type="entry name" value="NAD(P)-binding Rossmann-fold domains"/>
    <property type="match status" value="1"/>
</dbReference>
<feature type="active site" description="Proton acceptor" evidence="4">
    <location>
        <position position="84"/>
    </location>
</feature>
<comment type="caution">
    <text evidence="4">Lacks conserved residue(s) required for the propagation of feature annotation.</text>
</comment>
<dbReference type="Pfam" id="PF08501">
    <property type="entry name" value="Shikimate_dh_N"/>
    <property type="match status" value="1"/>
</dbReference>
<dbReference type="GO" id="GO:0050661">
    <property type="term" value="F:NADP binding"/>
    <property type="evidence" value="ECO:0007669"/>
    <property type="project" value="TreeGrafter"/>
</dbReference>
<dbReference type="InterPro" id="IPR046346">
    <property type="entry name" value="Aminoacid_DH-like_N_sf"/>
</dbReference>
<feature type="domain" description="Shikimate dehydrogenase substrate binding N-terminal" evidence="5">
    <location>
        <begin position="21"/>
        <end position="107"/>
    </location>
</feature>
<dbReference type="GO" id="GO:0009423">
    <property type="term" value="P:chorismate biosynthetic process"/>
    <property type="evidence" value="ECO:0007669"/>
    <property type="project" value="UniProtKB-UniRule"/>
</dbReference>
<evidence type="ECO:0000256" key="2">
    <source>
        <dbReference type="ARBA" id="ARBA00023002"/>
    </source>
</evidence>
<dbReference type="PANTHER" id="PTHR21089">
    <property type="entry name" value="SHIKIMATE DEHYDROGENASE"/>
    <property type="match status" value="1"/>
</dbReference>
<feature type="binding site" evidence="4">
    <location>
        <position position="266"/>
    </location>
    <ligand>
        <name>shikimate</name>
        <dbReference type="ChEBI" id="CHEBI:36208"/>
    </ligand>
</feature>